<keyword evidence="1" id="KW-0472">Membrane</keyword>
<feature type="transmembrane region" description="Helical" evidence="1">
    <location>
        <begin position="31"/>
        <end position="58"/>
    </location>
</feature>
<keyword evidence="1" id="KW-0812">Transmembrane</keyword>
<dbReference type="AlphaFoldDB" id="A0A1H5ALK1"/>
<organism evidence="2 3">
    <name type="scientific">Bradyrhizobium lablabi</name>
    <dbReference type="NCBI Taxonomy" id="722472"/>
    <lineage>
        <taxon>Bacteria</taxon>
        <taxon>Pseudomonadati</taxon>
        <taxon>Pseudomonadota</taxon>
        <taxon>Alphaproteobacteria</taxon>
        <taxon>Hyphomicrobiales</taxon>
        <taxon>Nitrobacteraceae</taxon>
        <taxon>Bradyrhizobium</taxon>
    </lineage>
</organism>
<evidence type="ECO:0000313" key="3">
    <source>
        <dbReference type="Proteomes" id="UP000183208"/>
    </source>
</evidence>
<sequence length="104" mass="11544">MPLLWRRLAWFASFAIAVALALWMRSSGYGWFATLGLAAIVWVGLPFVIAQICAAFVLRGFHDRAQHGDGLAEKIAEAVKGLPPEQQVEVGKRMIDESFDKRSL</sequence>
<dbReference type="EMBL" id="FNTI01000001">
    <property type="protein sequence ID" value="SED42594.1"/>
    <property type="molecule type" value="Genomic_DNA"/>
</dbReference>
<proteinExistence type="predicted"/>
<evidence type="ECO:0000313" key="2">
    <source>
        <dbReference type="EMBL" id="SED42594.1"/>
    </source>
</evidence>
<dbReference type="Proteomes" id="UP000183208">
    <property type="component" value="Unassembled WGS sequence"/>
</dbReference>
<dbReference type="RefSeq" id="WP_074822601.1">
    <property type="nucleotide sequence ID" value="NZ_FNTI01000001.1"/>
</dbReference>
<protein>
    <submittedName>
        <fullName evidence="2">Uncharacterized protein</fullName>
    </submittedName>
</protein>
<reference evidence="2 3" key="1">
    <citation type="submission" date="2016-10" db="EMBL/GenBank/DDBJ databases">
        <authorList>
            <person name="de Groot N.N."/>
        </authorList>
    </citation>
    <scope>NUCLEOTIDE SEQUENCE [LARGE SCALE GENOMIC DNA]</scope>
    <source>
        <strain evidence="2 3">GAS522</strain>
    </source>
</reference>
<evidence type="ECO:0000256" key="1">
    <source>
        <dbReference type="SAM" id="Phobius"/>
    </source>
</evidence>
<name>A0A1H5ALK1_9BRAD</name>
<gene>
    <name evidence="2" type="ORF">SAMN05444171_4074</name>
</gene>
<keyword evidence="1" id="KW-1133">Transmembrane helix</keyword>
<accession>A0A1H5ALK1</accession>